<dbReference type="RefSeq" id="WP_039356968.1">
    <property type="nucleotide sequence ID" value="NZ_JSAN01000032.1"/>
</dbReference>
<evidence type="ECO:0000313" key="1">
    <source>
        <dbReference type="EMBL" id="KIC73242.1"/>
    </source>
</evidence>
<dbReference type="AlphaFoldDB" id="A0A0C1K1E4"/>
<dbReference type="Proteomes" id="UP000031465">
    <property type="component" value="Unassembled WGS sequence"/>
</dbReference>
<gene>
    <name evidence="1" type="ORF">DB44_BI00080</name>
</gene>
<proteinExistence type="predicted"/>
<dbReference type="EMBL" id="JSAN01000032">
    <property type="protein sequence ID" value="KIC73242.1"/>
    <property type="molecule type" value="Genomic_DNA"/>
</dbReference>
<comment type="caution">
    <text evidence="1">The sequence shown here is derived from an EMBL/GenBank/DDBJ whole genome shotgun (WGS) entry which is preliminary data.</text>
</comment>
<organism evidence="1 2">
    <name type="scientific">Candidatus Protochlamydia amoebophila</name>
    <dbReference type="NCBI Taxonomy" id="362787"/>
    <lineage>
        <taxon>Bacteria</taxon>
        <taxon>Pseudomonadati</taxon>
        <taxon>Chlamydiota</taxon>
        <taxon>Chlamydiia</taxon>
        <taxon>Parachlamydiales</taxon>
        <taxon>Parachlamydiaceae</taxon>
        <taxon>Candidatus Protochlamydia</taxon>
    </lineage>
</organism>
<protein>
    <recommendedName>
        <fullName evidence="3">Helix-turn-helix domain-containing protein</fullName>
    </recommendedName>
</protein>
<accession>A0A0C1K1E4</accession>
<evidence type="ECO:0000313" key="2">
    <source>
        <dbReference type="Proteomes" id="UP000031465"/>
    </source>
</evidence>
<sequence length="78" mass="9015">MSTDEKPKDFMDPSQLVKDSCCPFSKRALYWQIWRAGINGLAPAIYRVGRKIIISRSGFINWLTSHQRKSRKGDNDNN</sequence>
<name>A0A0C1K1E4_9BACT</name>
<reference evidence="1 2" key="1">
    <citation type="journal article" date="2014" name="Mol. Biol. Evol.">
        <title>Massive expansion of Ubiquitination-related gene families within the Chlamydiae.</title>
        <authorList>
            <person name="Domman D."/>
            <person name="Collingro A."/>
            <person name="Lagkouvardos I."/>
            <person name="Gehre L."/>
            <person name="Weinmaier T."/>
            <person name="Rattei T."/>
            <person name="Subtil A."/>
            <person name="Horn M."/>
        </authorList>
    </citation>
    <scope>NUCLEOTIDE SEQUENCE [LARGE SCALE GENOMIC DNA]</scope>
    <source>
        <strain evidence="1 2">EI2</strain>
    </source>
</reference>
<evidence type="ECO:0008006" key="3">
    <source>
        <dbReference type="Google" id="ProtNLM"/>
    </source>
</evidence>